<evidence type="ECO:0000313" key="3">
    <source>
        <dbReference type="Proteomes" id="UP000799423"/>
    </source>
</evidence>
<dbReference type="AlphaFoldDB" id="A0A6A7BEM4"/>
<dbReference type="EMBL" id="MU006297">
    <property type="protein sequence ID" value="KAF2852935.1"/>
    <property type="molecule type" value="Genomic_DNA"/>
</dbReference>
<dbReference type="Proteomes" id="UP000799423">
    <property type="component" value="Unassembled WGS sequence"/>
</dbReference>
<gene>
    <name evidence="2" type="ORF">T440DRAFT_466499</name>
</gene>
<proteinExistence type="predicted"/>
<sequence length="89" mass="9629">MRPGRCWASTTGAPFLGGTLPVLLSSRVTFHNNLLCCAKGYQYSAFAHLHPHGRVSNTDPALPAPPFNAIDPQCNDREHLSTTTPISNI</sequence>
<protein>
    <submittedName>
        <fullName evidence="2">Uncharacterized protein</fullName>
    </submittedName>
</protein>
<accession>A0A6A7BEM4</accession>
<feature type="region of interest" description="Disordered" evidence="1">
    <location>
        <begin position="57"/>
        <end position="89"/>
    </location>
</feature>
<evidence type="ECO:0000256" key="1">
    <source>
        <dbReference type="SAM" id="MobiDB-lite"/>
    </source>
</evidence>
<keyword evidence="3" id="KW-1185">Reference proteome</keyword>
<evidence type="ECO:0000313" key="2">
    <source>
        <dbReference type="EMBL" id="KAF2852935.1"/>
    </source>
</evidence>
<reference evidence="2" key="1">
    <citation type="submission" date="2020-01" db="EMBL/GenBank/DDBJ databases">
        <authorList>
            <consortium name="DOE Joint Genome Institute"/>
            <person name="Haridas S."/>
            <person name="Albert R."/>
            <person name="Binder M."/>
            <person name="Bloem J."/>
            <person name="Labutti K."/>
            <person name="Salamov A."/>
            <person name="Andreopoulos B."/>
            <person name="Baker S.E."/>
            <person name="Barry K."/>
            <person name="Bills G."/>
            <person name="Bluhm B.H."/>
            <person name="Cannon C."/>
            <person name="Castanera R."/>
            <person name="Culley D.E."/>
            <person name="Daum C."/>
            <person name="Ezra D."/>
            <person name="Gonzalez J.B."/>
            <person name="Henrissat B."/>
            <person name="Kuo A."/>
            <person name="Liang C."/>
            <person name="Lipzen A."/>
            <person name="Lutzoni F."/>
            <person name="Magnuson J."/>
            <person name="Mondo S."/>
            <person name="Nolan M."/>
            <person name="Ohm R."/>
            <person name="Pangilinan J."/>
            <person name="Park H.-J."/>
            <person name="Ramirez L."/>
            <person name="Alfaro M."/>
            <person name="Sun H."/>
            <person name="Tritt A."/>
            <person name="Yoshinaga Y."/>
            <person name="Zwiers L.-H."/>
            <person name="Turgeon B.G."/>
            <person name="Goodwin S.B."/>
            <person name="Spatafora J.W."/>
            <person name="Crous P.W."/>
            <person name="Grigoriev I.V."/>
        </authorList>
    </citation>
    <scope>NUCLEOTIDE SEQUENCE</scope>
    <source>
        <strain evidence="2">IPT5</strain>
    </source>
</reference>
<organism evidence="2 3">
    <name type="scientific">Plenodomus tracheiphilus IPT5</name>
    <dbReference type="NCBI Taxonomy" id="1408161"/>
    <lineage>
        <taxon>Eukaryota</taxon>
        <taxon>Fungi</taxon>
        <taxon>Dikarya</taxon>
        <taxon>Ascomycota</taxon>
        <taxon>Pezizomycotina</taxon>
        <taxon>Dothideomycetes</taxon>
        <taxon>Pleosporomycetidae</taxon>
        <taxon>Pleosporales</taxon>
        <taxon>Pleosporineae</taxon>
        <taxon>Leptosphaeriaceae</taxon>
        <taxon>Plenodomus</taxon>
    </lineage>
</organism>
<name>A0A6A7BEM4_9PLEO</name>